<dbReference type="PANTHER" id="PTHR11860">
    <property type="entry name" value="POLYMERIC-IMMUNOGLOBULIN RECEPTOR"/>
    <property type="match status" value="1"/>
</dbReference>
<evidence type="ECO:0000313" key="5">
    <source>
        <dbReference type="Proteomes" id="UP000007635"/>
    </source>
</evidence>
<evidence type="ECO:0008006" key="6">
    <source>
        <dbReference type="Google" id="ProtNLM"/>
    </source>
</evidence>
<organism evidence="4 5">
    <name type="scientific">Gasterosteus aculeatus aculeatus</name>
    <name type="common">three-spined stickleback</name>
    <dbReference type="NCBI Taxonomy" id="481459"/>
    <lineage>
        <taxon>Eukaryota</taxon>
        <taxon>Metazoa</taxon>
        <taxon>Chordata</taxon>
        <taxon>Craniata</taxon>
        <taxon>Vertebrata</taxon>
        <taxon>Euteleostomi</taxon>
        <taxon>Actinopterygii</taxon>
        <taxon>Neopterygii</taxon>
        <taxon>Teleostei</taxon>
        <taxon>Neoteleostei</taxon>
        <taxon>Acanthomorphata</taxon>
        <taxon>Eupercaria</taxon>
        <taxon>Perciformes</taxon>
        <taxon>Cottioidei</taxon>
        <taxon>Gasterosteales</taxon>
        <taxon>Gasterosteidae</taxon>
        <taxon>Gasterosteus</taxon>
    </lineage>
</organism>
<dbReference type="Ensembl" id="ENSGACT00000060685.1">
    <property type="protein sequence ID" value="ENSGACP00000046629.1"/>
    <property type="gene ID" value="ENSGACG00000027396.1"/>
</dbReference>
<keyword evidence="3" id="KW-0472">Membrane</keyword>
<evidence type="ECO:0000256" key="1">
    <source>
        <dbReference type="ARBA" id="ARBA00004370"/>
    </source>
</evidence>
<reference evidence="4" key="2">
    <citation type="submission" date="2025-08" db="UniProtKB">
        <authorList>
            <consortium name="Ensembl"/>
        </authorList>
    </citation>
    <scope>IDENTIFICATION</scope>
</reference>
<protein>
    <recommendedName>
        <fullName evidence="6">Immunoglobulin V-set domain-containing protein</fullName>
    </recommendedName>
</protein>
<comment type="subcellular location">
    <subcellularLocation>
        <location evidence="1">Membrane</location>
    </subcellularLocation>
</comment>
<name>A0AAQ4Q5Z0_GASAC</name>
<accession>A0AAQ4Q5Z0</accession>
<evidence type="ECO:0000256" key="2">
    <source>
        <dbReference type="ARBA" id="ARBA00022692"/>
    </source>
</evidence>
<evidence type="ECO:0000313" key="4">
    <source>
        <dbReference type="Ensembl" id="ENSGACP00000046629.1"/>
    </source>
</evidence>
<reference evidence="4 5" key="1">
    <citation type="journal article" date="2021" name="G3 (Bethesda)">
        <title>Improved contiguity of the threespine stickleback genome using long-read sequencing.</title>
        <authorList>
            <person name="Nath S."/>
            <person name="Shaw D.E."/>
            <person name="White M.A."/>
        </authorList>
    </citation>
    <scope>NUCLEOTIDE SEQUENCE [LARGE SCALE GENOMIC DNA]</scope>
    <source>
        <strain evidence="4 5">Lake Benthic</strain>
    </source>
</reference>
<dbReference type="GeneTree" id="ENSGT00940000176967"/>
<dbReference type="PANTHER" id="PTHR11860:SF118">
    <property type="entry name" value="CMRF35-LIKE MOLECULE 3-RELATED"/>
    <property type="match status" value="1"/>
</dbReference>
<reference evidence="4" key="3">
    <citation type="submission" date="2025-09" db="UniProtKB">
        <authorList>
            <consortium name="Ensembl"/>
        </authorList>
    </citation>
    <scope>IDENTIFICATION</scope>
</reference>
<dbReference type="Proteomes" id="UP000007635">
    <property type="component" value="Chromosome VI"/>
</dbReference>
<sequence length="142" mass="16035">MLFVRLGSLTDMDVPLRVLLILAGLTGQSQGNSICLLSQAYWKGYLCKGYNWNYCTYQVKTNQKISTKFSISDDKIQKIFTVTVNKLTNDDSYYWCAVEINDGPDDGYRFQLSVTTGKSLKAHSSTSSPLHSQKIKLSHYCL</sequence>
<dbReference type="GO" id="GO:0005886">
    <property type="term" value="C:plasma membrane"/>
    <property type="evidence" value="ECO:0007669"/>
    <property type="project" value="TreeGrafter"/>
</dbReference>
<dbReference type="InterPro" id="IPR050671">
    <property type="entry name" value="CD300_family_receptors"/>
</dbReference>
<proteinExistence type="predicted"/>
<dbReference type="SUPFAM" id="SSF48726">
    <property type="entry name" value="Immunoglobulin"/>
    <property type="match status" value="1"/>
</dbReference>
<dbReference type="Gene3D" id="2.60.40.10">
    <property type="entry name" value="Immunoglobulins"/>
    <property type="match status" value="1"/>
</dbReference>
<dbReference type="AlphaFoldDB" id="A0AAQ4Q5Z0"/>
<dbReference type="GO" id="GO:0004888">
    <property type="term" value="F:transmembrane signaling receptor activity"/>
    <property type="evidence" value="ECO:0007669"/>
    <property type="project" value="TreeGrafter"/>
</dbReference>
<keyword evidence="5" id="KW-1185">Reference proteome</keyword>
<keyword evidence="2" id="KW-0812">Transmembrane</keyword>
<dbReference type="InterPro" id="IPR013783">
    <property type="entry name" value="Ig-like_fold"/>
</dbReference>
<dbReference type="InterPro" id="IPR036179">
    <property type="entry name" value="Ig-like_dom_sf"/>
</dbReference>
<evidence type="ECO:0000256" key="3">
    <source>
        <dbReference type="ARBA" id="ARBA00023136"/>
    </source>
</evidence>